<feature type="transmembrane region" description="Helical" evidence="1">
    <location>
        <begin position="30"/>
        <end position="48"/>
    </location>
</feature>
<feature type="transmembrane region" description="Helical" evidence="1">
    <location>
        <begin position="7"/>
        <end position="24"/>
    </location>
</feature>
<name>A0A7W8IRU7_9BACL</name>
<sequence length="58" mass="6814">MKHITLIFWLLMVSISFFLNLLGLMHVISLLITMPLLFGSILCMLWTLSNRNRFKGFQ</sequence>
<keyword evidence="1" id="KW-1133">Transmembrane helix</keyword>
<dbReference type="EMBL" id="JACHEP010000017">
    <property type="protein sequence ID" value="MBB5325548.1"/>
    <property type="molecule type" value="Genomic_DNA"/>
</dbReference>
<keyword evidence="3" id="KW-1185">Reference proteome</keyword>
<protein>
    <submittedName>
        <fullName evidence="2">Uncharacterized protein</fullName>
    </submittedName>
</protein>
<evidence type="ECO:0000256" key="1">
    <source>
        <dbReference type="SAM" id="Phobius"/>
    </source>
</evidence>
<comment type="caution">
    <text evidence="2">The sequence shown here is derived from an EMBL/GenBank/DDBJ whole genome shotgun (WGS) entry which is preliminary data.</text>
</comment>
<dbReference type="AlphaFoldDB" id="A0A7W8IRU7"/>
<gene>
    <name evidence="2" type="ORF">HNQ34_002649</name>
</gene>
<organism evidence="2 3">
    <name type="scientific">Anoxybacteroides tepidamans</name>
    <dbReference type="NCBI Taxonomy" id="265948"/>
    <lineage>
        <taxon>Bacteria</taxon>
        <taxon>Bacillati</taxon>
        <taxon>Bacillota</taxon>
        <taxon>Bacilli</taxon>
        <taxon>Bacillales</taxon>
        <taxon>Anoxybacillaceae</taxon>
        <taxon>Anoxybacteroides</taxon>
    </lineage>
</organism>
<accession>A0A7W8IRU7</accession>
<dbReference type="Proteomes" id="UP000520011">
    <property type="component" value="Unassembled WGS sequence"/>
</dbReference>
<keyword evidence="1" id="KW-0812">Transmembrane</keyword>
<evidence type="ECO:0000313" key="3">
    <source>
        <dbReference type="Proteomes" id="UP000520011"/>
    </source>
</evidence>
<reference evidence="2 3" key="1">
    <citation type="submission" date="2020-08" db="EMBL/GenBank/DDBJ databases">
        <title>Genomic Encyclopedia of Type Strains, Phase IV (KMG-IV): sequencing the most valuable type-strain genomes for metagenomic binning, comparative biology and taxonomic classification.</title>
        <authorList>
            <person name="Goeker M."/>
        </authorList>
    </citation>
    <scope>NUCLEOTIDE SEQUENCE [LARGE SCALE GENOMIC DNA]</scope>
    <source>
        <strain evidence="2 3">DSM 16325</strain>
    </source>
</reference>
<keyword evidence="1" id="KW-0472">Membrane</keyword>
<evidence type="ECO:0000313" key="2">
    <source>
        <dbReference type="EMBL" id="MBB5325548.1"/>
    </source>
</evidence>
<dbReference type="RefSeq" id="WP_183255189.1">
    <property type="nucleotide sequence ID" value="NZ_JACHEP010000017.1"/>
</dbReference>
<proteinExistence type="predicted"/>